<dbReference type="Pfam" id="PF11528">
    <property type="entry name" value="DUF3224"/>
    <property type="match status" value="1"/>
</dbReference>
<name>A0A239I8J8_9ACTN</name>
<sequence length="153" mass="16082">MLWLRHAELSGPLNIISAMRASGTFTVKAFAPTELAPSPPVSTGVAVGVATMEKHFEGDIVGRSATLFTSAFDHTSGVGTYVAMESFEGSLHDRDGAFNFAHSATTSGSDRTDEFFTIVPSSGTGQLTGITGSGGLTVEADGTHRMWFDYELG</sequence>
<evidence type="ECO:0000313" key="1">
    <source>
        <dbReference type="EMBL" id="SNS89628.1"/>
    </source>
</evidence>
<accession>A0A239I8J8</accession>
<dbReference type="RefSeq" id="WP_218825388.1">
    <property type="nucleotide sequence ID" value="NZ_FZOD01000019.1"/>
</dbReference>
<proteinExistence type="predicted"/>
<reference evidence="1 2" key="1">
    <citation type="submission" date="2017-06" db="EMBL/GenBank/DDBJ databases">
        <authorList>
            <person name="Kim H.J."/>
            <person name="Triplett B.A."/>
        </authorList>
    </citation>
    <scope>NUCLEOTIDE SEQUENCE [LARGE SCALE GENOMIC DNA]</scope>
    <source>
        <strain evidence="1 2">CGMCC 4.2132</strain>
    </source>
</reference>
<keyword evidence="2" id="KW-1185">Reference proteome</keyword>
<dbReference type="Gene3D" id="2.40.350.10">
    <property type="entry name" value="SO1590-like"/>
    <property type="match status" value="1"/>
</dbReference>
<gene>
    <name evidence="1" type="ORF">SAMN05216276_10194</name>
</gene>
<evidence type="ECO:0000313" key="2">
    <source>
        <dbReference type="Proteomes" id="UP000198282"/>
    </source>
</evidence>
<protein>
    <recommendedName>
        <fullName evidence="3">DUF3224 domain-containing protein</fullName>
    </recommendedName>
</protein>
<organism evidence="1 2">
    <name type="scientific">Streptosporangium subroseum</name>
    <dbReference type="NCBI Taxonomy" id="106412"/>
    <lineage>
        <taxon>Bacteria</taxon>
        <taxon>Bacillati</taxon>
        <taxon>Actinomycetota</taxon>
        <taxon>Actinomycetes</taxon>
        <taxon>Streptosporangiales</taxon>
        <taxon>Streptosporangiaceae</taxon>
        <taxon>Streptosporangium</taxon>
    </lineage>
</organism>
<dbReference type="Proteomes" id="UP000198282">
    <property type="component" value="Unassembled WGS sequence"/>
</dbReference>
<dbReference type="SUPFAM" id="SSF159238">
    <property type="entry name" value="SO1590-like"/>
    <property type="match status" value="1"/>
</dbReference>
<dbReference type="EMBL" id="FZOD01000019">
    <property type="protein sequence ID" value="SNS89628.1"/>
    <property type="molecule type" value="Genomic_DNA"/>
</dbReference>
<dbReference type="InterPro" id="IPR021607">
    <property type="entry name" value="DUF3224"/>
</dbReference>
<dbReference type="AlphaFoldDB" id="A0A239I8J8"/>
<evidence type="ECO:0008006" key="3">
    <source>
        <dbReference type="Google" id="ProtNLM"/>
    </source>
</evidence>
<dbReference type="InterPro" id="IPR023159">
    <property type="entry name" value="SO1590-like_sf"/>
</dbReference>